<dbReference type="Pfam" id="PF01414">
    <property type="entry name" value="DSL"/>
    <property type="match status" value="4"/>
</dbReference>
<evidence type="ECO:0000259" key="7">
    <source>
        <dbReference type="PROSITE" id="PS51051"/>
    </source>
</evidence>
<feature type="disulfide bond" evidence="5">
    <location>
        <begin position="210"/>
        <end position="222"/>
    </location>
</feature>
<dbReference type="FunFam" id="2.10.25.140:FF:000001">
    <property type="entry name" value="Delta-like protein"/>
    <property type="match status" value="2"/>
</dbReference>
<evidence type="ECO:0000256" key="2">
    <source>
        <dbReference type="ARBA" id="ARBA00022536"/>
    </source>
</evidence>
<feature type="domain" description="DSL" evidence="7">
    <location>
        <begin position="50"/>
        <end position="96"/>
    </location>
</feature>
<evidence type="ECO:0000256" key="3">
    <source>
        <dbReference type="ARBA" id="ARBA00022737"/>
    </source>
</evidence>
<dbReference type="Proteomes" id="UP001163046">
    <property type="component" value="Unassembled WGS sequence"/>
</dbReference>
<feature type="disulfide bond" evidence="5">
    <location>
        <begin position="312"/>
        <end position="324"/>
    </location>
</feature>
<feature type="disulfide bond" evidence="5">
    <location>
        <begin position="230"/>
        <end position="239"/>
    </location>
</feature>
<dbReference type="PANTHER" id="PTHR24043:SF12">
    <property type="entry name" value="DELTA-LIKE PROTEIN"/>
    <property type="match status" value="1"/>
</dbReference>
<keyword evidence="1 6" id="KW-0217">Developmental protein</keyword>
<organism evidence="8 9">
    <name type="scientific">Desmophyllum pertusum</name>
    <dbReference type="NCBI Taxonomy" id="174260"/>
    <lineage>
        <taxon>Eukaryota</taxon>
        <taxon>Metazoa</taxon>
        <taxon>Cnidaria</taxon>
        <taxon>Anthozoa</taxon>
        <taxon>Hexacorallia</taxon>
        <taxon>Scleractinia</taxon>
        <taxon>Caryophylliina</taxon>
        <taxon>Caryophylliidae</taxon>
        <taxon>Desmophyllum</taxon>
    </lineage>
</organism>
<comment type="caution">
    <text evidence="8">The sequence shown here is derived from an EMBL/GenBank/DDBJ whole genome shotgun (WGS) entry which is preliminary data.</text>
</comment>
<dbReference type="Gene3D" id="2.10.25.140">
    <property type="match status" value="8"/>
</dbReference>
<feature type="disulfide bond" evidence="5">
    <location>
        <begin position="87"/>
        <end position="96"/>
    </location>
</feature>
<name>A0A9W9YEG0_9CNID</name>
<sequence>MDHDAISADDLMDRYQRQVTVTPTWWASPIKWQEITLGGKPSTTVVKYSVKCNQDYYGPSCTKYCVSRDDDTAGHYTCDKATGHKICRAGWHGASCKVYCVAHDNDIRGHYTCEANTGERFVFKAGMDQAVKYTVPLGMTRWRVTLAIPRGKGLFVGLVRRECLRGWFGVYCDVFCSPRNDSAGHYICHSGTGAKECLPNWFGENCTVYCKFRNGSLGQHECTVNGSRLCARNWYGPNCTVYCASRNDNAGHYTCHPQTGQMICNQDWYGGNCTTYCVPQDSDWFGHYNCNKMDGSKQCHMNWYGTQCSLFCAPHDDSNGHYTCDRTNGSRVCLDDWFGSECKTYCKAMNSSQGHYHCGVEDGTKICHQDWFGAKLLQFTVHQEMTLRDIMHATLATVARYVTGIGLVSIVQRIVCRTTTPGDIMTAGLRTVLRFVTQLGLTTTHPPERSSSPSSVPSPSTELKITEYIISTPVPPSVPFTELRTTEYSTSTLLSTEARRPVDKESRKAAKESWMTNTRIGFDHWRLRASVVPLCSSDDCFVKL</sequence>
<feature type="disulfide bond" evidence="5">
    <location>
        <begin position="333"/>
        <end position="342"/>
    </location>
</feature>
<dbReference type="GO" id="GO:0007154">
    <property type="term" value="P:cell communication"/>
    <property type="evidence" value="ECO:0007669"/>
    <property type="project" value="InterPro"/>
</dbReference>
<evidence type="ECO:0000256" key="1">
    <source>
        <dbReference type="ARBA" id="ARBA00022473"/>
    </source>
</evidence>
<gene>
    <name evidence="8" type="ORF">OS493_010111</name>
</gene>
<dbReference type="SMART" id="SM00051">
    <property type="entry name" value="DSL"/>
    <property type="match status" value="4"/>
</dbReference>
<evidence type="ECO:0000256" key="4">
    <source>
        <dbReference type="ARBA" id="ARBA00023157"/>
    </source>
</evidence>
<keyword evidence="6" id="KW-0472">Membrane</keyword>
<keyword evidence="4 5" id="KW-1015">Disulfide bond</keyword>
<keyword evidence="6" id="KW-1133">Transmembrane helix</keyword>
<dbReference type="InterPro" id="IPR042635">
    <property type="entry name" value="MEGF10/SREC1/2-like"/>
</dbReference>
<dbReference type="PROSITE" id="PS51051">
    <property type="entry name" value="DSL"/>
    <property type="match status" value="3"/>
</dbReference>
<dbReference type="OrthoDB" id="5980124at2759"/>
<keyword evidence="6" id="KW-0732">Signal</keyword>
<keyword evidence="3 6" id="KW-0677">Repeat</keyword>
<accession>A0A9W9YEG0</accession>
<evidence type="ECO:0000313" key="8">
    <source>
        <dbReference type="EMBL" id="KAJ7337254.1"/>
    </source>
</evidence>
<comment type="caution">
    <text evidence="5">Lacks conserved residue(s) required for the propagation of feature annotation.</text>
</comment>
<feature type="domain" description="DSL" evidence="7">
    <location>
        <begin position="195"/>
        <end position="239"/>
    </location>
</feature>
<dbReference type="AlphaFoldDB" id="A0A9W9YEG0"/>
<proteinExistence type="predicted"/>
<keyword evidence="9" id="KW-1185">Reference proteome</keyword>
<dbReference type="EMBL" id="MU827781">
    <property type="protein sequence ID" value="KAJ7337254.1"/>
    <property type="molecule type" value="Genomic_DNA"/>
</dbReference>
<evidence type="ECO:0000256" key="6">
    <source>
        <dbReference type="RuleBase" id="RU280815"/>
    </source>
</evidence>
<evidence type="ECO:0000313" key="9">
    <source>
        <dbReference type="Proteomes" id="UP001163046"/>
    </source>
</evidence>
<evidence type="ECO:0000256" key="5">
    <source>
        <dbReference type="PROSITE-ProRule" id="PRU00377"/>
    </source>
</evidence>
<dbReference type="GO" id="GO:0005044">
    <property type="term" value="F:scavenger receptor activity"/>
    <property type="evidence" value="ECO:0007669"/>
    <property type="project" value="InterPro"/>
</dbReference>
<keyword evidence="6" id="KW-0812">Transmembrane</keyword>
<feature type="disulfide bond" evidence="5">
    <location>
        <begin position="197"/>
        <end position="206"/>
    </location>
</feature>
<feature type="domain" description="DSL" evidence="7">
    <location>
        <begin position="297"/>
        <end position="342"/>
    </location>
</feature>
<comment type="function">
    <text evidence="6">Putative Notch ligand involved in the mediation of Notch signaling.</text>
</comment>
<dbReference type="PANTHER" id="PTHR24043">
    <property type="entry name" value="SCAVENGER RECEPTOR CLASS F"/>
    <property type="match status" value="1"/>
</dbReference>
<protein>
    <recommendedName>
        <fullName evidence="6">Delta-like protein</fullName>
    </recommendedName>
</protein>
<comment type="subcellular location">
    <subcellularLocation>
        <location evidence="6">Membrane</location>
        <topology evidence="6">Single-pass type I membrane protein</topology>
    </subcellularLocation>
</comment>
<keyword evidence="2 6" id="KW-0245">EGF-like domain</keyword>
<feature type="disulfide bond" evidence="5">
    <location>
        <begin position="299"/>
        <end position="308"/>
    </location>
</feature>
<dbReference type="InterPro" id="IPR001774">
    <property type="entry name" value="DSL"/>
</dbReference>
<feature type="disulfide bond" evidence="5">
    <location>
        <begin position="52"/>
        <end position="61"/>
    </location>
</feature>
<reference evidence="8" key="1">
    <citation type="submission" date="2023-01" db="EMBL/GenBank/DDBJ databases">
        <title>Genome assembly of the deep-sea coral Lophelia pertusa.</title>
        <authorList>
            <person name="Herrera S."/>
            <person name="Cordes E."/>
        </authorList>
    </citation>
    <scope>NUCLEOTIDE SEQUENCE</scope>
    <source>
        <strain evidence="8">USNM1676648</strain>
        <tissue evidence="8">Polyp</tissue>
    </source>
</reference>
<dbReference type="GO" id="GO:0016020">
    <property type="term" value="C:membrane"/>
    <property type="evidence" value="ECO:0007669"/>
    <property type="project" value="UniProtKB-SubCell"/>
</dbReference>